<comment type="caution">
    <text evidence="2">The sequence shown here is derived from an EMBL/GenBank/DDBJ whole genome shotgun (WGS) entry which is preliminary data.</text>
</comment>
<feature type="compositionally biased region" description="Polar residues" evidence="1">
    <location>
        <begin position="334"/>
        <end position="347"/>
    </location>
</feature>
<feature type="compositionally biased region" description="Acidic residues" evidence="1">
    <location>
        <begin position="202"/>
        <end position="223"/>
    </location>
</feature>
<organism evidence="2 3">
    <name type="scientific">Phyllosticta paracitricarpa</name>
    <dbReference type="NCBI Taxonomy" id="2016321"/>
    <lineage>
        <taxon>Eukaryota</taxon>
        <taxon>Fungi</taxon>
        <taxon>Dikarya</taxon>
        <taxon>Ascomycota</taxon>
        <taxon>Pezizomycotina</taxon>
        <taxon>Dothideomycetes</taxon>
        <taxon>Dothideomycetes incertae sedis</taxon>
        <taxon>Botryosphaeriales</taxon>
        <taxon>Phyllostictaceae</taxon>
        <taxon>Phyllosticta</taxon>
    </lineage>
</organism>
<feature type="compositionally biased region" description="Low complexity" evidence="1">
    <location>
        <begin position="17"/>
        <end position="42"/>
    </location>
</feature>
<feature type="region of interest" description="Disordered" evidence="1">
    <location>
        <begin position="130"/>
        <end position="164"/>
    </location>
</feature>
<feature type="region of interest" description="Disordered" evidence="1">
    <location>
        <begin position="1"/>
        <end position="108"/>
    </location>
</feature>
<evidence type="ECO:0000313" key="3">
    <source>
        <dbReference type="Proteomes" id="UP001367316"/>
    </source>
</evidence>
<protein>
    <submittedName>
        <fullName evidence="2">Uncharacterized protein</fullName>
    </submittedName>
</protein>
<evidence type="ECO:0000256" key="1">
    <source>
        <dbReference type="SAM" id="MobiDB-lite"/>
    </source>
</evidence>
<feature type="compositionally biased region" description="Low complexity" evidence="1">
    <location>
        <begin position="463"/>
        <end position="473"/>
    </location>
</feature>
<accession>A0ABR1N5F3</accession>
<feature type="compositionally biased region" description="Low complexity" evidence="1">
    <location>
        <begin position="297"/>
        <end position="308"/>
    </location>
</feature>
<feature type="compositionally biased region" description="Low complexity" evidence="1">
    <location>
        <begin position="69"/>
        <end position="91"/>
    </location>
</feature>
<feature type="compositionally biased region" description="Basic and acidic residues" evidence="1">
    <location>
        <begin position="57"/>
        <end position="68"/>
    </location>
</feature>
<feature type="compositionally biased region" description="Pro residues" evidence="1">
    <location>
        <begin position="496"/>
        <end position="507"/>
    </location>
</feature>
<evidence type="ECO:0000313" key="2">
    <source>
        <dbReference type="EMBL" id="KAK7610425.1"/>
    </source>
</evidence>
<gene>
    <name evidence="2" type="ORF">JOL62DRAFT_639265</name>
</gene>
<proteinExistence type="predicted"/>
<feature type="compositionally biased region" description="Basic residues" evidence="1">
    <location>
        <begin position="233"/>
        <end position="242"/>
    </location>
</feature>
<dbReference type="Proteomes" id="UP001367316">
    <property type="component" value="Unassembled WGS sequence"/>
</dbReference>
<feature type="compositionally biased region" description="Pro residues" evidence="1">
    <location>
        <begin position="366"/>
        <end position="385"/>
    </location>
</feature>
<dbReference type="EMBL" id="JBBPBF010000018">
    <property type="protein sequence ID" value="KAK7610425.1"/>
    <property type="molecule type" value="Genomic_DNA"/>
</dbReference>
<feature type="region of interest" description="Disordered" evidence="1">
    <location>
        <begin position="184"/>
        <end position="508"/>
    </location>
</feature>
<feature type="compositionally biased region" description="Low complexity" evidence="1">
    <location>
        <begin position="434"/>
        <end position="443"/>
    </location>
</feature>
<feature type="compositionally biased region" description="Basic and acidic residues" evidence="1">
    <location>
        <begin position="243"/>
        <end position="258"/>
    </location>
</feature>
<name>A0ABR1N5F3_9PEZI</name>
<reference evidence="2 3" key="1">
    <citation type="submission" date="2024-04" db="EMBL/GenBank/DDBJ databases">
        <title>Phyllosticta paracitricarpa is synonymous to the EU quarantine fungus P. citricarpa based on phylogenomic analyses.</title>
        <authorList>
            <consortium name="Lawrence Berkeley National Laboratory"/>
            <person name="Van ingen-buijs V.A."/>
            <person name="Van westerhoven A.C."/>
            <person name="Haridas S."/>
            <person name="Skiadas P."/>
            <person name="Martin F."/>
            <person name="Groenewald J.Z."/>
            <person name="Crous P.W."/>
            <person name="Seidl M.F."/>
        </authorList>
    </citation>
    <scope>NUCLEOTIDE SEQUENCE [LARGE SCALE GENOMIC DNA]</scope>
    <source>
        <strain evidence="2 3">CBS 141358</strain>
    </source>
</reference>
<sequence length="553" mass="60060">MTPQPRTAISRYYYPGSTANPNNANASSSTSPATPSANRSATRPPRPSRLLMPFRGRKADEPEERAGADGDANANAYAIDAPFQSGNSGSSNGNGGKRKRSTSRESVVRAPATKTVLVLEAAQALEALKAAGRQEEAEPARSFGQGEPGMLQARALREQDRERERVRARRRLCGAARLSALCRTPAPMCGMGDEQAGLRVDGEDEGDGDDEDEDEDDGDDDYGGEGKCGMCKRERKKKKKEEKKREEEKKKAKGEPDKKKNKKPKGFLQRGGARSQRSNHNAPHPPPCRSIYKDLYNNNDNDSADANAQRPSSPALASPPVDGRSTLLPLRNADASTQQRPPQSTDDLPSLWGLIGSNSGGRPWYRTPPAPSRPPPPPPPPPPEWLMPQETTTTTTTMAIGNPDRTEIVTRHYPRPLPDDNATLLSPSSPRPPTSASAAPSMPYLLATATQDTTPHEREQDHASTATNATTTSPLHGPDRRRTYMLRSSRSSASEPPSPPPNEPLPALPHWMLGLCEVSGAGVRRDGDVFDPLERLLWVAEEEVEEHDGDEDL</sequence>
<keyword evidence="3" id="KW-1185">Reference proteome</keyword>
<feature type="compositionally biased region" description="Basic and acidic residues" evidence="1">
    <location>
        <begin position="155"/>
        <end position="164"/>
    </location>
</feature>